<comment type="caution">
    <text evidence="2">The sequence shown here is derived from an EMBL/GenBank/DDBJ whole genome shotgun (WGS) entry which is preliminary data.</text>
</comment>
<evidence type="ECO:0000256" key="1">
    <source>
        <dbReference type="SAM" id="SignalP"/>
    </source>
</evidence>
<feature type="signal peptide" evidence="1">
    <location>
        <begin position="1"/>
        <end position="23"/>
    </location>
</feature>
<protein>
    <recommendedName>
        <fullName evidence="4">Lipoprotein</fullName>
    </recommendedName>
</protein>
<dbReference type="Proteomes" id="UP001157161">
    <property type="component" value="Unassembled WGS sequence"/>
</dbReference>
<accession>A0AA38CVH7</accession>
<keyword evidence="3" id="KW-1185">Reference proteome</keyword>
<organism evidence="2 3">
    <name type="scientific">Litorihabitans aurantiacus</name>
    <dbReference type="NCBI Taxonomy" id="1930061"/>
    <lineage>
        <taxon>Bacteria</taxon>
        <taxon>Bacillati</taxon>
        <taxon>Actinomycetota</taxon>
        <taxon>Actinomycetes</taxon>
        <taxon>Micrococcales</taxon>
        <taxon>Beutenbergiaceae</taxon>
        <taxon>Litorihabitans</taxon>
    </lineage>
</organism>
<gene>
    <name evidence="2" type="ORF">GCM10025875_23890</name>
</gene>
<evidence type="ECO:0000313" key="3">
    <source>
        <dbReference type="Proteomes" id="UP001157161"/>
    </source>
</evidence>
<feature type="chain" id="PRO_5041398276" description="Lipoprotein" evidence="1">
    <location>
        <begin position="24"/>
        <end position="148"/>
    </location>
</feature>
<dbReference type="PROSITE" id="PS51257">
    <property type="entry name" value="PROKAR_LIPOPROTEIN"/>
    <property type="match status" value="1"/>
</dbReference>
<proteinExistence type="predicted"/>
<dbReference type="RefSeq" id="WP_284251093.1">
    <property type="nucleotide sequence ID" value="NZ_BSUM01000001.1"/>
</dbReference>
<dbReference type="EMBL" id="BSUM01000001">
    <property type="protein sequence ID" value="GMA32397.1"/>
    <property type="molecule type" value="Genomic_DNA"/>
</dbReference>
<keyword evidence="1" id="KW-0732">Signal</keyword>
<reference evidence="2" key="2">
    <citation type="submission" date="2023-02" db="EMBL/GenBank/DDBJ databases">
        <authorList>
            <person name="Sun Q."/>
            <person name="Mori K."/>
        </authorList>
    </citation>
    <scope>NUCLEOTIDE SEQUENCE</scope>
    <source>
        <strain evidence="2">NBRC 112290</strain>
    </source>
</reference>
<sequence>MRRPPLVLCTALLALAACTPASGPGPELPASPAVEEPRFDAEAACAGYSDVLTIAANARAGLETERMETQERDGWFRLAASILERLPGDAEHPVSTAIAELQRIAPLDRGWYGVVDLDSQAWHEASRDVYTACVDAGHEPPTRMFTGG</sequence>
<name>A0AA38CVH7_9MICO</name>
<evidence type="ECO:0000313" key="2">
    <source>
        <dbReference type="EMBL" id="GMA32397.1"/>
    </source>
</evidence>
<reference evidence="2" key="1">
    <citation type="journal article" date="2014" name="Int. J. Syst. Evol. Microbiol.">
        <title>Complete genome sequence of Corynebacterium casei LMG S-19264T (=DSM 44701T), isolated from a smear-ripened cheese.</title>
        <authorList>
            <consortium name="US DOE Joint Genome Institute (JGI-PGF)"/>
            <person name="Walter F."/>
            <person name="Albersmeier A."/>
            <person name="Kalinowski J."/>
            <person name="Ruckert C."/>
        </authorList>
    </citation>
    <scope>NUCLEOTIDE SEQUENCE</scope>
    <source>
        <strain evidence="2">NBRC 112290</strain>
    </source>
</reference>
<evidence type="ECO:0008006" key="4">
    <source>
        <dbReference type="Google" id="ProtNLM"/>
    </source>
</evidence>
<dbReference type="AlphaFoldDB" id="A0AA38CVH7"/>